<dbReference type="Gene3D" id="3.40.50.2300">
    <property type="match status" value="2"/>
</dbReference>
<evidence type="ECO:0000313" key="1">
    <source>
        <dbReference type="EMBL" id="GGD69861.1"/>
    </source>
</evidence>
<dbReference type="EMBL" id="BMGJ01000010">
    <property type="protein sequence ID" value="GGD69861.1"/>
    <property type="molecule type" value="Genomic_DNA"/>
</dbReference>
<gene>
    <name evidence="1" type="ORF">GCM10011357_26130</name>
</gene>
<evidence type="ECO:0008006" key="3">
    <source>
        <dbReference type="Google" id="ProtNLM"/>
    </source>
</evidence>
<evidence type="ECO:0000313" key="2">
    <source>
        <dbReference type="Proteomes" id="UP000614272"/>
    </source>
</evidence>
<protein>
    <recommendedName>
        <fullName evidence="3">Periplasmic binding protein domain-containing protein</fullName>
    </recommendedName>
</protein>
<dbReference type="SUPFAM" id="SSF53822">
    <property type="entry name" value="Periplasmic binding protein-like I"/>
    <property type="match status" value="1"/>
</dbReference>
<comment type="caution">
    <text evidence="1">The sequence shown here is derived from an EMBL/GenBank/DDBJ whole genome shotgun (WGS) entry which is preliminary data.</text>
</comment>
<proteinExistence type="predicted"/>
<organism evidence="1 2">
    <name type="scientific">Lacimicrobium alkaliphilum</name>
    <dbReference type="NCBI Taxonomy" id="1526571"/>
    <lineage>
        <taxon>Bacteria</taxon>
        <taxon>Pseudomonadati</taxon>
        <taxon>Pseudomonadota</taxon>
        <taxon>Gammaproteobacteria</taxon>
        <taxon>Alteromonadales</taxon>
        <taxon>Alteromonadaceae</taxon>
        <taxon>Lacimicrobium</taxon>
    </lineage>
</organism>
<name>A0ABQ1RGQ9_9ALTE</name>
<dbReference type="RefSeq" id="WP_099035268.1">
    <property type="nucleotide sequence ID" value="NZ_BMGJ01000010.1"/>
</dbReference>
<dbReference type="InterPro" id="IPR028082">
    <property type="entry name" value="Peripla_BP_I"/>
</dbReference>
<dbReference type="Proteomes" id="UP000614272">
    <property type="component" value="Unassembled WGS sequence"/>
</dbReference>
<reference evidence="2" key="1">
    <citation type="journal article" date="2019" name="Int. J. Syst. Evol. Microbiol.">
        <title>The Global Catalogue of Microorganisms (GCM) 10K type strain sequencing project: providing services to taxonomists for standard genome sequencing and annotation.</title>
        <authorList>
            <consortium name="The Broad Institute Genomics Platform"/>
            <consortium name="The Broad Institute Genome Sequencing Center for Infectious Disease"/>
            <person name="Wu L."/>
            <person name="Ma J."/>
        </authorList>
    </citation>
    <scope>NUCLEOTIDE SEQUENCE [LARGE SCALE GENOMIC DNA]</scope>
    <source>
        <strain evidence="2">CGMCC 1.12923</strain>
    </source>
</reference>
<accession>A0ABQ1RGQ9</accession>
<sequence>MRLGGKVHFSTFDVSDDIAQNINTGVIAFALDQQPYLQGFMAVTSMTLYVRYGLSPRNNMHTGPAFITRDNLETIKQLSGTVR</sequence>
<keyword evidence="2" id="KW-1185">Reference proteome</keyword>